<dbReference type="PROSITE" id="PS50053">
    <property type="entry name" value="UBIQUITIN_2"/>
    <property type="match status" value="1"/>
</dbReference>
<name>A0ABP0HWZ1_9DINO</name>
<feature type="domain" description="Ubiquitin-like" evidence="1">
    <location>
        <begin position="1"/>
        <end position="69"/>
    </location>
</feature>
<dbReference type="SUPFAM" id="SSF54236">
    <property type="entry name" value="Ubiquitin-like"/>
    <property type="match status" value="1"/>
</dbReference>
<proteinExistence type="predicted"/>
<accession>A0ABP0HWZ1</accession>
<keyword evidence="3" id="KW-1185">Reference proteome</keyword>
<dbReference type="Proteomes" id="UP001642484">
    <property type="component" value="Unassembled WGS sequence"/>
</dbReference>
<evidence type="ECO:0000259" key="1">
    <source>
        <dbReference type="PROSITE" id="PS50053"/>
    </source>
</evidence>
<dbReference type="EMBL" id="CAXAMN010001492">
    <property type="protein sequence ID" value="CAK8994724.1"/>
    <property type="molecule type" value="Genomic_DNA"/>
</dbReference>
<evidence type="ECO:0000313" key="2">
    <source>
        <dbReference type="EMBL" id="CAK8994724.1"/>
    </source>
</evidence>
<evidence type="ECO:0000313" key="3">
    <source>
        <dbReference type="Proteomes" id="UP001642484"/>
    </source>
</evidence>
<sequence>MALIIRHISGEEVAQLDDEELERLVLKHGNKVRSLKDYCKSLFGTSVYKQRLLKNGEILSDNHALTDLSSAEILGPEEEWILVPACFWLILQSLQVKYQSQLQTRTSLCLVCLCMPCIFCSWCVVRLAELTFPLAVFPRIDVLKEWFQSVAV</sequence>
<dbReference type="InterPro" id="IPR029071">
    <property type="entry name" value="Ubiquitin-like_domsf"/>
</dbReference>
<gene>
    <name evidence="2" type="ORF">CCMP2556_LOCUS3764</name>
</gene>
<protein>
    <recommendedName>
        <fullName evidence="1">Ubiquitin-like domain-containing protein</fullName>
    </recommendedName>
</protein>
<organism evidence="2 3">
    <name type="scientific">Durusdinium trenchii</name>
    <dbReference type="NCBI Taxonomy" id="1381693"/>
    <lineage>
        <taxon>Eukaryota</taxon>
        <taxon>Sar</taxon>
        <taxon>Alveolata</taxon>
        <taxon>Dinophyceae</taxon>
        <taxon>Suessiales</taxon>
        <taxon>Symbiodiniaceae</taxon>
        <taxon>Durusdinium</taxon>
    </lineage>
</organism>
<reference evidence="2 3" key="1">
    <citation type="submission" date="2024-02" db="EMBL/GenBank/DDBJ databases">
        <authorList>
            <person name="Chen Y."/>
            <person name="Shah S."/>
            <person name="Dougan E. K."/>
            <person name="Thang M."/>
            <person name="Chan C."/>
        </authorList>
    </citation>
    <scope>NUCLEOTIDE SEQUENCE [LARGE SCALE GENOMIC DNA]</scope>
</reference>
<comment type="caution">
    <text evidence="2">The sequence shown here is derived from an EMBL/GenBank/DDBJ whole genome shotgun (WGS) entry which is preliminary data.</text>
</comment>
<dbReference type="CDD" id="cd17039">
    <property type="entry name" value="Ubl_ubiquitin_like"/>
    <property type="match status" value="1"/>
</dbReference>
<dbReference type="InterPro" id="IPR000626">
    <property type="entry name" value="Ubiquitin-like_dom"/>
</dbReference>